<feature type="region of interest" description="Disordered" evidence="3">
    <location>
        <begin position="192"/>
        <end position="249"/>
    </location>
</feature>
<evidence type="ECO:0008006" key="6">
    <source>
        <dbReference type="Google" id="ProtNLM"/>
    </source>
</evidence>
<evidence type="ECO:0000256" key="3">
    <source>
        <dbReference type="SAM" id="MobiDB-lite"/>
    </source>
</evidence>
<dbReference type="Proteomes" id="UP000053766">
    <property type="component" value="Unassembled WGS sequence"/>
</dbReference>
<reference evidence="5" key="2">
    <citation type="journal article" date="2016" name="Sci. Rep.">
        <title>Dictyocaulus viviparus genome, variome and transcriptome elucidate lungworm biology and support future intervention.</title>
        <authorList>
            <person name="McNulty S.N."/>
            <person name="Strube C."/>
            <person name="Rosa B.A."/>
            <person name="Martin J.C."/>
            <person name="Tyagi R."/>
            <person name="Choi Y.J."/>
            <person name="Wang Q."/>
            <person name="Hallsworth Pepin K."/>
            <person name="Zhang X."/>
            <person name="Ozersky P."/>
            <person name="Wilson R.K."/>
            <person name="Sternberg P.W."/>
            <person name="Gasser R.B."/>
            <person name="Mitreva M."/>
        </authorList>
    </citation>
    <scope>NUCLEOTIDE SEQUENCE [LARGE SCALE GENOMIC DNA]</scope>
    <source>
        <strain evidence="5">HannoverDv2000</strain>
    </source>
</reference>
<keyword evidence="2" id="KW-0342">GTP-binding</keyword>
<name>A0A0D8XG24_DICVI</name>
<dbReference type="OrthoDB" id="444945at2759"/>
<dbReference type="InterPro" id="IPR050755">
    <property type="entry name" value="TRAFAC_YlqF/YawG_RiboMat"/>
</dbReference>
<dbReference type="PANTHER" id="PTHR11089:SF9">
    <property type="entry name" value="NUCLEOLAR GTP-BINDING PROTEIN 2"/>
    <property type="match status" value="1"/>
</dbReference>
<keyword evidence="5" id="KW-1185">Reference proteome</keyword>
<evidence type="ECO:0000256" key="1">
    <source>
        <dbReference type="ARBA" id="ARBA00022741"/>
    </source>
</evidence>
<keyword evidence="1" id="KW-0547">Nucleotide-binding</keyword>
<dbReference type="GO" id="GO:0005525">
    <property type="term" value="F:GTP binding"/>
    <property type="evidence" value="ECO:0007669"/>
    <property type="project" value="UniProtKB-KW"/>
</dbReference>
<feature type="compositionally biased region" description="Basic residues" evidence="3">
    <location>
        <begin position="216"/>
        <end position="233"/>
    </location>
</feature>
<evidence type="ECO:0000313" key="5">
    <source>
        <dbReference type="Proteomes" id="UP000053766"/>
    </source>
</evidence>
<gene>
    <name evidence="4" type="ORF">DICVIV_12705</name>
</gene>
<dbReference type="FunFam" id="1.10.1580.10:FF:000001">
    <property type="entry name" value="Nucleolar GTP-binding protein 2"/>
    <property type="match status" value="1"/>
</dbReference>
<protein>
    <recommendedName>
        <fullName evidence="6">G domain-containing protein</fullName>
    </recommendedName>
</protein>
<dbReference type="GO" id="GO:0005730">
    <property type="term" value="C:nucleolus"/>
    <property type="evidence" value="ECO:0007669"/>
    <property type="project" value="TreeGrafter"/>
</dbReference>
<proteinExistence type="predicted"/>
<dbReference type="InterPro" id="IPR023179">
    <property type="entry name" value="GTP-bd_ortho_bundle_sf"/>
</dbReference>
<reference evidence="4 5" key="1">
    <citation type="submission" date="2013-11" db="EMBL/GenBank/DDBJ databases">
        <title>Draft genome of the bovine lungworm Dictyocaulus viviparus.</title>
        <authorList>
            <person name="Mitreva M."/>
        </authorList>
    </citation>
    <scope>NUCLEOTIDE SEQUENCE [LARGE SCALE GENOMIC DNA]</scope>
    <source>
        <strain evidence="4 5">HannoverDv2000</strain>
    </source>
</reference>
<dbReference type="EMBL" id="KN716851">
    <property type="protein sequence ID" value="KJH41316.1"/>
    <property type="molecule type" value="Genomic_DNA"/>
</dbReference>
<dbReference type="AlphaFoldDB" id="A0A0D8XG24"/>
<evidence type="ECO:0000256" key="2">
    <source>
        <dbReference type="ARBA" id="ARBA00023134"/>
    </source>
</evidence>
<dbReference type="Gene3D" id="1.10.1580.10">
    <property type="match status" value="1"/>
</dbReference>
<organism evidence="4 5">
    <name type="scientific">Dictyocaulus viviparus</name>
    <name type="common">Bovine lungworm</name>
    <dbReference type="NCBI Taxonomy" id="29172"/>
    <lineage>
        <taxon>Eukaryota</taxon>
        <taxon>Metazoa</taxon>
        <taxon>Ecdysozoa</taxon>
        <taxon>Nematoda</taxon>
        <taxon>Chromadorea</taxon>
        <taxon>Rhabditida</taxon>
        <taxon>Rhabditina</taxon>
        <taxon>Rhabditomorpha</taxon>
        <taxon>Strongyloidea</taxon>
        <taxon>Metastrongylidae</taxon>
        <taxon>Dictyocaulus</taxon>
    </lineage>
</organism>
<sequence>MLMRRIYMIDCPGVVYPQGDSETQIILKGVVRVENVKDPENHVQGVLDRVKFEHLRNHYGIDEWKNVEDFMTKIAIKQGRLLKGGEPDITAIAKCVLNDFQRGKLPYFAVPPNCVESLNKDYGVVMKQACPTNDVCLSDARNEFDPEKDNNEMDSTSLSGADCDEAVEEADDDLTDVGSLCSGLSDLSGVSDLDEHFDDSRSDEENENKTSEGARMKGKRSRGIRAGRKHGNKRLLGAKTVEETGAQSSSQLVEFEAKDLNSMKNMLWRKKLRKKRKIKHQQ</sequence>
<evidence type="ECO:0000313" key="4">
    <source>
        <dbReference type="EMBL" id="KJH41316.1"/>
    </source>
</evidence>
<dbReference type="STRING" id="29172.A0A0D8XG24"/>
<accession>A0A0D8XG24</accession>
<feature type="compositionally biased region" description="Acidic residues" evidence="3">
    <location>
        <begin position="195"/>
        <end position="206"/>
    </location>
</feature>
<dbReference type="PANTHER" id="PTHR11089">
    <property type="entry name" value="GTP-BINDING PROTEIN-RELATED"/>
    <property type="match status" value="1"/>
</dbReference>